<dbReference type="Gene3D" id="3.20.70.20">
    <property type="match status" value="1"/>
</dbReference>
<dbReference type="EMBL" id="JN371769">
    <property type="protein sequence ID" value="AFD03042.1"/>
    <property type="molecule type" value="Genomic_DNA"/>
</dbReference>
<dbReference type="GO" id="GO:0005524">
    <property type="term" value="F:ATP binding"/>
    <property type="evidence" value="ECO:0007669"/>
    <property type="project" value="TreeGrafter"/>
</dbReference>
<name>H8ZNI1_9CAUD</name>
<dbReference type="Proteomes" id="UP000007597">
    <property type="component" value="Segment"/>
</dbReference>
<comment type="similarity">
    <text evidence="1">Belongs to the ribonucleoside diphosphate reductase large chain family.</text>
</comment>
<dbReference type="InterPro" id="IPR013346">
    <property type="entry name" value="NrdE_NrdA_C"/>
</dbReference>
<dbReference type="PANTHER" id="PTHR11573:SF6">
    <property type="entry name" value="RIBONUCLEOSIDE-DIPHOSPHATE REDUCTASE LARGE SUBUNIT"/>
    <property type="match status" value="1"/>
</dbReference>
<dbReference type="Pfam" id="PF02867">
    <property type="entry name" value="Ribonuc_red_lgC"/>
    <property type="match status" value="1"/>
</dbReference>
<evidence type="ECO:0000313" key="4">
    <source>
        <dbReference type="Proteomes" id="UP000007597"/>
    </source>
</evidence>
<keyword evidence="4" id="KW-1185">Reference proteome</keyword>
<dbReference type="GO" id="GO:0004748">
    <property type="term" value="F:ribonucleoside-diphosphate reductase activity, thioredoxin disulfide as acceptor"/>
    <property type="evidence" value="ECO:0007669"/>
    <property type="project" value="TreeGrafter"/>
</dbReference>
<dbReference type="PRINTS" id="PR01183">
    <property type="entry name" value="RIBORDTASEM1"/>
</dbReference>
<dbReference type="PROSITE" id="PS00089">
    <property type="entry name" value="RIBORED_LARGE"/>
    <property type="match status" value="1"/>
</dbReference>
<reference evidence="3 4" key="1">
    <citation type="submission" date="2011-07" db="EMBL/GenBank/DDBJ databases">
        <title>Viral Tagging: a high-throughput approach to explore virus-host interactions.</title>
        <authorList>
            <person name="Deng L."/>
            <person name="Sullivan M.B."/>
            <person name="Poulos B."/>
            <person name="Ignacio Espinoza J.C."/>
        </authorList>
    </citation>
    <scope>NUCLEOTIDE SEQUENCE [LARGE SCALE GENOMIC DNA]</scope>
</reference>
<organism evidence="3 4">
    <name type="scientific">Synechococcus phage metaG-MbCM1</name>
    <dbReference type="NCBI Taxonomy" id="1079999"/>
    <lineage>
        <taxon>Viruses</taxon>
        <taxon>Duplodnaviria</taxon>
        <taxon>Heunggongvirae</taxon>
        <taxon>Uroviricota</taxon>
        <taxon>Caudoviricetes</taxon>
        <taxon>Pantevenvirales</taxon>
        <taxon>Kyanoviridae</taxon>
        <taxon>Galenevirus</taxon>
        <taxon>Galenevirus mbcm1</taxon>
    </lineage>
</organism>
<dbReference type="InterPro" id="IPR000788">
    <property type="entry name" value="RNR_lg_C"/>
</dbReference>
<dbReference type="KEGG" id="vg:14005466"/>
<dbReference type="GO" id="GO:0009263">
    <property type="term" value="P:deoxyribonucleotide biosynthetic process"/>
    <property type="evidence" value="ECO:0007669"/>
    <property type="project" value="TreeGrafter"/>
</dbReference>
<accession>H8ZNI1</accession>
<evidence type="ECO:0000313" key="3">
    <source>
        <dbReference type="EMBL" id="AFD03042.1"/>
    </source>
</evidence>
<dbReference type="PANTHER" id="PTHR11573">
    <property type="entry name" value="RIBONUCLEOSIDE-DIPHOSPHATE REDUCTASE LARGE CHAIN"/>
    <property type="match status" value="1"/>
</dbReference>
<dbReference type="OrthoDB" id="2980at10239"/>
<proteinExistence type="inferred from homology"/>
<dbReference type="SUPFAM" id="SSF51998">
    <property type="entry name" value="PFL-like glycyl radical enzymes"/>
    <property type="match status" value="1"/>
</dbReference>
<evidence type="ECO:0000259" key="2">
    <source>
        <dbReference type="PROSITE" id="PS00089"/>
    </source>
</evidence>
<protein>
    <submittedName>
        <fullName evidence="3">NrdA ribonucleotide reductase A subunit</fullName>
    </submittedName>
</protein>
<sequence>MDILKERAETGRIYLMNIDHCNTHSSFKDKVNMSNLCQEITLPTDPIQHIDGNGEIALCMLSAINVGKINKLVELDELCELAVRGLDALIDYQNYPVLAAKQSTLNRRSLGIGYIGLAHYLAKNGAKYDSQKAFDLVHKLSERFQYALLTTSNRLAMEKGPCGYFGKTKYADGILPIDTYKQDVDEIVPNDLSCDWEYLRGRIVEYGLRHSTLSAQMPSESSSVVSNATNGIEPPRDYLSVKKSKKGPLKQIVPSYTTLKNNYTLLWDMHNNDGYIKITALMQKFFDQAISGNWSYNPENYPDNEVPVSVMANDLLTTYKYGWKTSYYQNTYDVKKDGDEPSNNVDQLINEILTTEEEDCDSCKV</sequence>
<evidence type="ECO:0000256" key="1">
    <source>
        <dbReference type="ARBA" id="ARBA00010406"/>
    </source>
</evidence>
<dbReference type="GeneID" id="14005466"/>
<dbReference type="InterPro" id="IPR039718">
    <property type="entry name" value="Rrm1"/>
</dbReference>
<feature type="domain" description="Ribonucleotide reductase large subunit" evidence="2">
    <location>
        <begin position="196"/>
        <end position="218"/>
    </location>
</feature>
<dbReference type="RefSeq" id="YP_007001693.1">
    <property type="nucleotide sequence ID" value="NC_019443.1"/>
</dbReference>